<proteinExistence type="inferred from homology"/>
<dbReference type="GO" id="GO:0006749">
    <property type="term" value="P:glutathione metabolic process"/>
    <property type="evidence" value="ECO:0007669"/>
    <property type="project" value="TreeGrafter"/>
</dbReference>
<dbReference type="Gene3D" id="3.40.30.10">
    <property type="entry name" value="Glutaredoxin"/>
    <property type="match status" value="1"/>
</dbReference>
<evidence type="ECO:0000256" key="1">
    <source>
        <dbReference type="PIRNR" id="PIRNR006386"/>
    </source>
</evidence>
<feature type="active site" description="Nucleophile" evidence="2">
    <location>
        <position position="17"/>
    </location>
</feature>
<keyword evidence="1 4" id="KW-0413">Isomerase</keyword>
<feature type="domain" description="DSBA-like thioredoxin" evidence="3">
    <location>
        <begin position="11"/>
        <end position="203"/>
    </location>
</feature>
<comment type="catalytic activity">
    <reaction evidence="1">
        <text>2-hydroxychromene-2-carboxylate = (3E)-4-(2-hydroxyphenyl)-2-oxobut-3-enoate</text>
        <dbReference type="Rhea" id="RHEA:27401"/>
        <dbReference type="ChEBI" id="CHEBI:59350"/>
        <dbReference type="ChEBI" id="CHEBI:59353"/>
        <dbReference type="EC" id="5.99.1.4"/>
    </reaction>
</comment>
<dbReference type="Pfam" id="PF01323">
    <property type="entry name" value="DSBA"/>
    <property type="match status" value="1"/>
</dbReference>
<dbReference type="InterPro" id="IPR001853">
    <property type="entry name" value="DSBA-like_thioredoxin_dom"/>
</dbReference>
<comment type="similarity">
    <text evidence="1">Belongs to the GST superfamily. NadH family.</text>
</comment>
<gene>
    <name evidence="4" type="ORF">CRH09_21870</name>
</gene>
<organism evidence="4 5">
    <name type="scientific">Nocardia terpenica</name>
    <dbReference type="NCBI Taxonomy" id="455432"/>
    <lineage>
        <taxon>Bacteria</taxon>
        <taxon>Bacillati</taxon>
        <taxon>Actinomycetota</taxon>
        <taxon>Actinomycetes</taxon>
        <taxon>Mycobacteriales</taxon>
        <taxon>Nocardiaceae</taxon>
        <taxon>Nocardia</taxon>
    </lineage>
</organism>
<protein>
    <recommendedName>
        <fullName evidence="1">2-hydroxychromene-2-carboxylate isomerase</fullName>
        <ecNumber evidence="1">5.99.1.4</ecNumber>
    </recommendedName>
</protein>
<dbReference type="GO" id="GO:0004364">
    <property type="term" value="F:glutathione transferase activity"/>
    <property type="evidence" value="ECO:0007669"/>
    <property type="project" value="TreeGrafter"/>
</dbReference>
<sequence>MGETVKTPPRVYFSFRSPYSWLSFHDLRRDHPDVVRRLEWRPFWEPDGRFTALLTEAGHEFPYTPMSRAKHFYLLRDVRRLTRRRGLANAWPVDDHLYWEPAHLAWFAAADQGLAEDYSDRVYAARWLSGDDICRPEVVQTILDDLGIATTIDELLRCPDIEKRALDALVSVCEEGIFGVPMFLHGREKFWGLDRLPDFLAALPDSTEIEPSSVPDLAVPKATAEIGHAGGCG</sequence>
<evidence type="ECO:0000256" key="2">
    <source>
        <dbReference type="PIRSR" id="PIRSR006386-1"/>
    </source>
</evidence>
<dbReference type="InterPro" id="IPR051924">
    <property type="entry name" value="GST_Kappa/NadH"/>
</dbReference>
<dbReference type="GO" id="GO:0018845">
    <property type="term" value="F:2-hydroxychromene-2-carboxylate isomerase activity"/>
    <property type="evidence" value="ECO:0007669"/>
    <property type="project" value="UniProtKB-UniRule"/>
</dbReference>
<evidence type="ECO:0000313" key="5">
    <source>
        <dbReference type="Proteomes" id="UP000221961"/>
    </source>
</evidence>
<dbReference type="EMBL" id="CP023778">
    <property type="protein sequence ID" value="ATL68438.1"/>
    <property type="molecule type" value="Genomic_DNA"/>
</dbReference>
<evidence type="ECO:0000259" key="3">
    <source>
        <dbReference type="Pfam" id="PF01323"/>
    </source>
</evidence>
<dbReference type="AlphaFoldDB" id="A0A291RMA6"/>
<dbReference type="PANTHER" id="PTHR42943">
    <property type="entry name" value="GLUTATHIONE S-TRANSFERASE KAPPA"/>
    <property type="match status" value="1"/>
</dbReference>
<dbReference type="InterPro" id="IPR036249">
    <property type="entry name" value="Thioredoxin-like_sf"/>
</dbReference>
<dbReference type="KEGG" id="ntp:CRH09_21870"/>
<dbReference type="EC" id="5.99.1.4" evidence="1"/>
<evidence type="ECO:0000313" key="4">
    <source>
        <dbReference type="EMBL" id="ATL68438.1"/>
    </source>
</evidence>
<dbReference type="InterPro" id="IPR014440">
    <property type="entry name" value="HCCAis_GSTk"/>
</dbReference>
<accession>A0A291RMA6</accession>
<dbReference type="PIRSF" id="PIRSF006386">
    <property type="entry name" value="HCCAis_GSTk"/>
    <property type="match status" value="1"/>
</dbReference>
<dbReference type="GO" id="GO:0004602">
    <property type="term" value="F:glutathione peroxidase activity"/>
    <property type="evidence" value="ECO:0007669"/>
    <property type="project" value="TreeGrafter"/>
</dbReference>
<dbReference type="Proteomes" id="UP000221961">
    <property type="component" value="Chromosome"/>
</dbReference>
<name>A0A291RMA6_9NOCA</name>
<dbReference type="PANTHER" id="PTHR42943:SF2">
    <property type="entry name" value="GLUTATHIONE S-TRANSFERASE KAPPA 1"/>
    <property type="match status" value="1"/>
</dbReference>
<dbReference type="SUPFAM" id="SSF52833">
    <property type="entry name" value="Thioredoxin-like"/>
    <property type="match status" value="1"/>
</dbReference>
<reference evidence="4 5" key="1">
    <citation type="submission" date="2017-10" db="EMBL/GenBank/DDBJ databases">
        <title>Comparative genomics between pathogenic Norcardia.</title>
        <authorList>
            <person name="Zeng L."/>
        </authorList>
    </citation>
    <scope>NUCLEOTIDE SEQUENCE [LARGE SCALE GENOMIC DNA]</scope>
    <source>
        <strain evidence="4 5">NC_YFY_NT001</strain>
    </source>
</reference>